<protein>
    <recommendedName>
        <fullName evidence="3">DUF3331 domain-containing protein</fullName>
    </recommendedName>
</protein>
<proteinExistence type="predicted"/>
<keyword evidence="2" id="KW-1185">Reference proteome</keyword>
<reference evidence="1 2" key="1">
    <citation type="submission" date="2020-04" db="EMBL/GenBank/DDBJ databases">
        <authorList>
            <person name="De Canck E."/>
        </authorList>
    </citation>
    <scope>NUCLEOTIDE SEQUENCE [LARGE SCALE GENOMIC DNA]</scope>
    <source>
        <strain evidence="1 2">LMG 24238</strain>
    </source>
</reference>
<accession>A0A6J5AP84</accession>
<evidence type="ECO:0000313" key="1">
    <source>
        <dbReference type="EMBL" id="CAB3676737.1"/>
    </source>
</evidence>
<dbReference type="RefSeq" id="WP_175050613.1">
    <property type="nucleotide sequence ID" value="NZ_CADIKC010000002.1"/>
</dbReference>
<gene>
    <name evidence="1" type="ORF">LMG24238_02400</name>
</gene>
<dbReference type="Pfam" id="PF11811">
    <property type="entry name" value="DUF3331"/>
    <property type="match status" value="1"/>
</dbReference>
<dbReference type="InterPro" id="IPR021769">
    <property type="entry name" value="DUF3331"/>
</dbReference>
<dbReference type="EMBL" id="CADIKC010000002">
    <property type="protein sequence ID" value="CAB3676737.1"/>
    <property type="molecule type" value="Genomic_DNA"/>
</dbReference>
<name>A0A6J5AP84_9BURK</name>
<sequence length="145" mass="15931">MINHFEPWERIVGTLLKEPGVCVLPVSEAAHRGELPRAARDGVAEYPIATVQKGRSSIAVQAVERQNDRAMLLSWSDATRGHFGDQRWISAKSRCKGRCVLTGSVIRRGDTVYRLQRRGSGCTTIGSEMILAVALGRMAEQDAVI</sequence>
<evidence type="ECO:0000313" key="2">
    <source>
        <dbReference type="Proteomes" id="UP000494255"/>
    </source>
</evidence>
<dbReference type="Proteomes" id="UP000494255">
    <property type="component" value="Unassembled WGS sequence"/>
</dbReference>
<dbReference type="GeneID" id="97041030"/>
<dbReference type="AlphaFoldDB" id="A0A6J5AP84"/>
<organism evidence="1 2">
    <name type="scientific">Paraburkholderia sediminicola</name>
    <dbReference type="NCBI Taxonomy" id="458836"/>
    <lineage>
        <taxon>Bacteria</taxon>
        <taxon>Pseudomonadati</taxon>
        <taxon>Pseudomonadota</taxon>
        <taxon>Betaproteobacteria</taxon>
        <taxon>Burkholderiales</taxon>
        <taxon>Burkholderiaceae</taxon>
        <taxon>Paraburkholderia</taxon>
    </lineage>
</organism>
<evidence type="ECO:0008006" key="3">
    <source>
        <dbReference type="Google" id="ProtNLM"/>
    </source>
</evidence>